<feature type="signal peptide" evidence="2">
    <location>
        <begin position="1"/>
        <end position="21"/>
    </location>
</feature>
<dbReference type="SUPFAM" id="SSF63411">
    <property type="entry name" value="LuxS/MPP-like metallohydrolase"/>
    <property type="match status" value="4"/>
</dbReference>
<comment type="similarity">
    <text evidence="1">Belongs to the peptidase M16 family.</text>
</comment>
<protein>
    <submittedName>
        <fullName evidence="5">Peptidase M16</fullName>
    </submittedName>
</protein>
<feature type="domain" description="Peptidase M16 C-terminal" evidence="4">
    <location>
        <begin position="688"/>
        <end position="864"/>
    </location>
</feature>
<dbReference type="Proteomes" id="UP001165089">
    <property type="component" value="Unassembled WGS sequence"/>
</dbReference>
<proteinExistence type="inferred from homology"/>
<organism evidence="5 6">
    <name type="scientific">Geothrix rubra</name>
    <dbReference type="NCBI Taxonomy" id="2927977"/>
    <lineage>
        <taxon>Bacteria</taxon>
        <taxon>Pseudomonadati</taxon>
        <taxon>Acidobacteriota</taxon>
        <taxon>Holophagae</taxon>
        <taxon>Holophagales</taxon>
        <taxon>Holophagaceae</taxon>
        <taxon>Geothrix</taxon>
    </lineage>
</organism>
<evidence type="ECO:0000313" key="6">
    <source>
        <dbReference type="Proteomes" id="UP001165089"/>
    </source>
</evidence>
<name>A0ABQ5Q824_9BACT</name>
<evidence type="ECO:0000259" key="4">
    <source>
        <dbReference type="Pfam" id="PF05193"/>
    </source>
</evidence>
<dbReference type="PANTHER" id="PTHR11851">
    <property type="entry name" value="METALLOPROTEASE"/>
    <property type="match status" value="1"/>
</dbReference>
<dbReference type="InterPro" id="IPR007863">
    <property type="entry name" value="Peptidase_M16_C"/>
</dbReference>
<dbReference type="Pfam" id="PF05193">
    <property type="entry name" value="Peptidase_M16_C"/>
    <property type="match status" value="2"/>
</dbReference>
<feature type="domain" description="Peptidase M16 C-terminal" evidence="4">
    <location>
        <begin position="229"/>
        <end position="406"/>
    </location>
</feature>
<dbReference type="InterPro" id="IPR011249">
    <property type="entry name" value="Metalloenz_LuxS/M16"/>
</dbReference>
<keyword evidence="6" id="KW-1185">Reference proteome</keyword>
<feature type="domain" description="Peptidase M16 N-terminal" evidence="3">
    <location>
        <begin position="530"/>
        <end position="652"/>
    </location>
</feature>
<feature type="domain" description="Peptidase M16 N-terminal" evidence="3">
    <location>
        <begin position="64"/>
        <end position="221"/>
    </location>
</feature>
<evidence type="ECO:0000256" key="2">
    <source>
        <dbReference type="SAM" id="SignalP"/>
    </source>
</evidence>
<evidence type="ECO:0000313" key="5">
    <source>
        <dbReference type="EMBL" id="GLH70573.1"/>
    </source>
</evidence>
<gene>
    <name evidence="5" type="ORF">GETHPA_21060</name>
</gene>
<sequence length="939" mass="102444">MPLSRRYALPLSGLLALALVAGEAPKHAPRTAHAAPAAKALPAPVKVTSVEGITEYDLANGLKVLLFPDASKPTTTVNITYLVGSRNETYGETGMAHLLEHLMFKPSRKFSGKDGHPNPVEVLNSVGARFNGSTSYDRTNYFVTFPAGDANLDKILDLESDRMVHANIDGRDLWDPVAKKGEMTVVRNEFEMGENNPINVTLERTLAKAFDWQNYGKSTIGARSDIEHVNIERLQAFYRTYYQPDNAVLLVAGKFEPAKTLAKINDLFGAIPRPTRTIQTTYTLDPVQDGERSVTVRRVGDIQAVLAAYKVSAGSDPDGAALDVLSHIMTDAPSGRLYKALVEAKKAAMVFPYYGETKEPGFLLFGAAVPKDANLAEARGTMLKVLEDTKAQPFTQQEVDRAKAALLKNFDLVMNQSDRLGISLSEYIAQGDWRLFFLNRDRVKAVTPAQVDAVAANYLKESNRTVGEFIPTAKPDRTEIPAVKDVEAMLKGYQGQAVVAQGEAFDATPANIDARTQTFTTASGLKTAILAKKTRGETVSATLVLHLGSEQALMGKGAAPELTGAMLMRGTTKHTRQELKDAFDKLKAQVFVMGDAENARVMITTERKAFPEVMQLVAEVLQHPAFPASELETLVKEQVTGLEYQKSEPQFQATQALRQHFDAQYPKGHPRHADNVDESLADLKAAKVEDLKAFHDAFYGAGAGDLAIVGDVDPAATKQLVEELFGAWKAPVAFARIPSAYVPVKPVEEKLETPDKANAFYVSGLTMPLADTDPDYPALLLGNYMLGGGALRSRLADRIRQKDGLSYGVGSQLSAQSQDAKATWNAFAIYNPANLAKLEVAFKEEIARALDKGFTEQEIQDAKTAWLQGQASSRAQDRELAGRLASNLYLGRTMAWQADLERKVQALTNDQILAALHKHFDPSKISVFVAGDFAKADKK</sequence>
<dbReference type="InterPro" id="IPR050361">
    <property type="entry name" value="MPP/UQCRC_Complex"/>
</dbReference>
<accession>A0ABQ5Q824</accession>
<dbReference type="InterPro" id="IPR011765">
    <property type="entry name" value="Pept_M16_N"/>
</dbReference>
<dbReference type="RefSeq" id="WP_285725926.1">
    <property type="nucleotide sequence ID" value="NZ_BSDD01000004.1"/>
</dbReference>
<reference evidence="5 6" key="1">
    <citation type="journal article" date="2023" name="Antonie Van Leeuwenhoek">
        <title>Mesoterricola silvestris gen. nov., sp. nov., Mesoterricola sediminis sp. nov., Geothrix oryzae sp. nov., Geothrix edaphica sp. nov., Geothrix rubra sp. nov., and Geothrix limicola sp. nov., six novel members of Acidobacteriota isolated from soils.</title>
        <authorList>
            <person name="Itoh H."/>
            <person name="Sugisawa Y."/>
            <person name="Mise K."/>
            <person name="Xu Z."/>
            <person name="Kuniyasu M."/>
            <person name="Ushijima N."/>
            <person name="Kawano K."/>
            <person name="Kobayashi E."/>
            <person name="Shiratori Y."/>
            <person name="Masuda Y."/>
            <person name="Senoo K."/>
        </authorList>
    </citation>
    <scope>NUCLEOTIDE SEQUENCE [LARGE SCALE GENOMIC DNA]</scope>
    <source>
        <strain evidence="5 6">Red803</strain>
    </source>
</reference>
<dbReference type="PROSITE" id="PS51318">
    <property type="entry name" value="TAT"/>
    <property type="match status" value="1"/>
</dbReference>
<evidence type="ECO:0000259" key="3">
    <source>
        <dbReference type="Pfam" id="PF00675"/>
    </source>
</evidence>
<dbReference type="EMBL" id="BSDD01000004">
    <property type="protein sequence ID" value="GLH70573.1"/>
    <property type="molecule type" value="Genomic_DNA"/>
</dbReference>
<dbReference type="InterPro" id="IPR006311">
    <property type="entry name" value="TAT_signal"/>
</dbReference>
<comment type="caution">
    <text evidence="5">The sequence shown here is derived from an EMBL/GenBank/DDBJ whole genome shotgun (WGS) entry which is preliminary data.</text>
</comment>
<dbReference type="Gene3D" id="3.30.830.10">
    <property type="entry name" value="Metalloenzyme, LuxS/M16 peptidase-like"/>
    <property type="match status" value="4"/>
</dbReference>
<keyword evidence="2" id="KW-0732">Signal</keyword>
<evidence type="ECO:0000256" key="1">
    <source>
        <dbReference type="ARBA" id="ARBA00007261"/>
    </source>
</evidence>
<dbReference type="PANTHER" id="PTHR11851:SF49">
    <property type="entry name" value="MITOCHONDRIAL-PROCESSING PEPTIDASE SUBUNIT ALPHA"/>
    <property type="match status" value="1"/>
</dbReference>
<feature type="chain" id="PRO_5045481211" evidence="2">
    <location>
        <begin position="22"/>
        <end position="939"/>
    </location>
</feature>
<dbReference type="Pfam" id="PF00675">
    <property type="entry name" value="Peptidase_M16"/>
    <property type="match status" value="2"/>
</dbReference>